<dbReference type="AlphaFoldDB" id="A0A382GMZ1"/>
<feature type="non-terminal residue" evidence="2">
    <location>
        <position position="47"/>
    </location>
</feature>
<dbReference type="EMBL" id="UINC01056346">
    <property type="protein sequence ID" value="SVB76262.1"/>
    <property type="molecule type" value="Genomic_DNA"/>
</dbReference>
<reference evidence="2" key="1">
    <citation type="submission" date="2018-05" db="EMBL/GenBank/DDBJ databases">
        <authorList>
            <person name="Lanie J.A."/>
            <person name="Ng W.-L."/>
            <person name="Kazmierczak K.M."/>
            <person name="Andrzejewski T.M."/>
            <person name="Davidsen T.M."/>
            <person name="Wayne K.J."/>
            <person name="Tettelin H."/>
            <person name="Glass J.I."/>
            <person name="Rusch D."/>
            <person name="Podicherti R."/>
            <person name="Tsui H.-C.T."/>
            <person name="Winkler M.E."/>
        </authorList>
    </citation>
    <scope>NUCLEOTIDE SEQUENCE</scope>
</reference>
<proteinExistence type="predicted"/>
<feature type="region of interest" description="Disordered" evidence="1">
    <location>
        <begin position="1"/>
        <end position="47"/>
    </location>
</feature>
<evidence type="ECO:0000256" key="1">
    <source>
        <dbReference type="SAM" id="MobiDB-lite"/>
    </source>
</evidence>
<organism evidence="2">
    <name type="scientific">marine metagenome</name>
    <dbReference type="NCBI Taxonomy" id="408172"/>
    <lineage>
        <taxon>unclassified sequences</taxon>
        <taxon>metagenomes</taxon>
        <taxon>ecological metagenomes</taxon>
    </lineage>
</organism>
<name>A0A382GMZ1_9ZZZZ</name>
<feature type="non-terminal residue" evidence="2">
    <location>
        <position position="1"/>
    </location>
</feature>
<feature type="compositionally biased region" description="Basic and acidic residues" evidence="1">
    <location>
        <begin position="31"/>
        <end position="41"/>
    </location>
</feature>
<gene>
    <name evidence="2" type="ORF">METZ01_LOCUS229116</name>
</gene>
<protein>
    <submittedName>
        <fullName evidence="2">Uncharacterized protein</fullName>
    </submittedName>
</protein>
<evidence type="ECO:0000313" key="2">
    <source>
        <dbReference type="EMBL" id="SVB76262.1"/>
    </source>
</evidence>
<accession>A0A382GMZ1</accession>
<sequence length="47" mass="5132">HPGARAEVWTGHRDGGPLSDQQRAGALDALPDVRRGHKEQQKSGQEM</sequence>